<evidence type="ECO:0000259" key="1">
    <source>
        <dbReference type="PROSITE" id="PS50146"/>
    </source>
</evidence>
<name>A0A1Q3A541_ZYGRO</name>
<dbReference type="OrthoDB" id="3853857at2759"/>
<gene>
    <name evidence="2" type="ORF">ZYGR_0AD00270</name>
</gene>
<dbReference type="GO" id="GO:0046512">
    <property type="term" value="P:sphingosine biosynthetic process"/>
    <property type="evidence" value="ECO:0007669"/>
    <property type="project" value="TreeGrafter"/>
</dbReference>
<dbReference type="Gene3D" id="3.40.50.10330">
    <property type="entry name" value="Probable inorganic polyphosphate/atp-NAD kinase, domain 1"/>
    <property type="match status" value="1"/>
</dbReference>
<dbReference type="InterPro" id="IPR001206">
    <property type="entry name" value="Diacylglycerol_kinase_cat_dom"/>
</dbReference>
<reference evidence="2 3" key="1">
    <citation type="submission" date="2016-08" db="EMBL/GenBank/DDBJ databases">
        <title>Draft genome sequence of allopolyploid Zygosaccharomyces rouxii.</title>
        <authorList>
            <person name="Watanabe J."/>
            <person name="Uehara K."/>
            <person name="Mogi Y."/>
            <person name="Tsukioka Y."/>
        </authorList>
    </citation>
    <scope>NUCLEOTIDE SEQUENCE [LARGE SCALE GENOMIC DNA]</scope>
    <source>
        <strain evidence="2 3">NBRC 110957</strain>
    </source>
</reference>
<dbReference type="SUPFAM" id="SSF111331">
    <property type="entry name" value="NAD kinase/diacylglycerol kinase-like"/>
    <property type="match status" value="1"/>
</dbReference>
<dbReference type="AlphaFoldDB" id="A0A1Q3A541"/>
<dbReference type="PANTHER" id="PTHR12358">
    <property type="entry name" value="SPHINGOSINE KINASE"/>
    <property type="match status" value="1"/>
</dbReference>
<protein>
    <recommendedName>
        <fullName evidence="1">DAGKc domain-containing protein</fullName>
    </recommendedName>
</protein>
<dbReference type="GO" id="GO:0001727">
    <property type="term" value="F:lipid kinase activity"/>
    <property type="evidence" value="ECO:0007669"/>
    <property type="project" value="TreeGrafter"/>
</dbReference>
<sequence>MASKESLGIFGEFEYYVTFAKDGSKYTSFQLEKSHAKQSSRASTRSDDSTLIVLDSLKSGIGRTENNDFYSIVIAPILEELNWNHNYIKTTSHDSVSQFAQSLDPLQDYEIWIISGDTTISEFCNNLPNKKITRNPLRILPLPMGTGNAWANSLGFDSPITAFRNYLNHNLKPRDIPLYRAALPNGYSIIFFMIFSLGFHANLLHACEDPKYEKMGAERFQIAAQSILESYSLDLDISLDGLRRSYAYFALINTPNLEATYKPSPRSNPLERELRLLGYSSSLGRQELVEKIMQGYQNKPNGDLPTNEDMIYKSITHDFTLVLNDSLEDSSMHKFEICCDGILLNLLDYQSPDKHKPSNEIRFQFLNDYSGFQLQVYSL</sequence>
<evidence type="ECO:0000313" key="3">
    <source>
        <dbReference type="Proteomes" id="UP000187013"/>
    </source>
</evidence>
<accession>A0A1Q3A541</accession>
<dbReference type="GO" id="GO:0016020">
    <property type="term" value="C:membrane"/>
    <property type="evidence" value="ECO:0007669"/>
    <property type="project" value="TreeGrafter"/>
</dbReference>
<proteinExistence type="predicted"/>
<dbReference type="InterPro" id="IPR016064">
    <property type="entry name" value="NAD/diacylglycerol_kinase_sf"/>
</dbReference>
<dbReference type="PROSITE" id="PS50146">
    <property type="entry name" value="DAGK"/>
    <property type="match status" value="1"/>
</dbReference>
<dbReference type="InterPro" id="IPR017438">
    <property type="entry name" value="ATP-NAD_kinase_N"/>
</dbReference>
<dbReference type="Pfam" id="PF00781">
    <property type="entry name" value="DAGK_cat"/>
    <property type="match status" value="1"/>
</dbReference>
<comment type="caution">
    <text evidence="2">The sequence shown here is derived from an EMBL/GenBank/DDBJ whole genome shotgun (WGS) entry which is preliminary data.</text>
</comment>
<dbReference type="PANTHER" id="PTHR12358:SF108">
    <property type="entry name" value="DAGKC DOMAIN-CONTAINING PROTEIN"/>
    <property type="match status" value="1"/>
</dbReference>
<evidence type="ECO:0000313" key="2">
    <source>
        <dbReference type="EMBL" id="GAV50844.1"/>
    </source>
</evidence>
<dbReference type="GO" id="GO:0005737">
    <property type="term" value="C:cytoplasm"/>
    <property type="evidence" value="ECO:0007669"/>
    <property type="project" value="TreeGrafter"/>
</dbReference>
<feature type="domain" description="DAGKc" evidence="1">
    <location>
        <begin position="46"/>
        <end position="187"/>
    </location>
</feature>
<dbReference type="eggNOG" id="ENOG502QPZS">
    <property type="taxonomic scope" value="Eukaryota"/>
</dbReference>
<dbReference type="EMBL" id="BDGX01000030">
    <property type="protein sequence ID" value="GAV50844.1"/>
    <property type="molecule type" value="Genomic_DNA"/>
</dbReference>
<dbReference type="Proteomes" id="UP000187013">
    <property type="component" value="Unassembled WGS sequence"/>
</dbReference>
<dbReference type="InterPro" id="IPR050187">
    <property type="entry name" value="Lipid_Phosphate_FormReg"/>
</dbReference>
<organism evidence="2 3">
    <name type="scientific">Zygosaccharomyces rouxii</name>
    <dbReference type="NCBI Taxonomy" id="4956"/>
    <lineage>
        <taxon>Eukaryota</taxon>
        <taxon>Fungi</taxon>
        <taxon>Dikarya</taxon>
        <taxon>Ascomycota</taxon>
        <taxon>Saccharomycotina</taxon>
        <taxon>Saccharomycetes</taxon>
        <taxon>Saccharomycetales</taxon>
        <taxon>Saccharomycetaceae</taxon>
        <taxon>Zygosaccharomyces</taxon>
    </lineage>
</organism>